<dbReference type="InParanoid" id="A0A098DPT5"/>
<name>A0A098DPT5_GIBZE</name>
<accession>A0A0E0SBM7</accession>
<evidence type="ECO:0000313" key="2">
    <source>
        <dbReference type="EnsemblFungi" id="CEF83840"/>
    </source>
</evidence>
<dbReference type="EnsemblFungi" id="CEF83840">
    <property type="protein sequence ID" value="CEF83840"/>
    <property type="gene ID" value="FGRRES_15429"/>
</dbReference>
<organism evidence="1 3">
    <name type="scientific">Gibberella zeae (strain ATCC MYA-4620 / CBS 123657 / FGSC 9075 / NRRL 31084 / PH-1)</name>
    <name type="common">Wheat head blight fungus</name>
    <name type="synonym">Fusarium graminearum</name>
    <dbReference type="NCBI Taxonomy" id="229533"/>
    <lineage>
        <taxon>Eukaryota</taxon>
        <taxon>Fungi</taxon>
        <taxon>Dikarya</taxon>
        <taxon>Ascomycota</taxon>
        <taxon>Pezizomycotina</taxon>
        <taxon>Sordariomycetes</taxon>
        <taxon>Hypocreomycetidae</taxon>
        <taxon>Hypocreales</taxon>
        <taxon>Nectriaceae</taxon>
        <taxon>Fusarium</taxon>
    </lineage>
</organism>
<evidence type="ECO:0000313" key="1">
    <source>
        <dbReference type="EMBL" id="CEF83840.1"/>
    </source>
</evidence>
<evidence type="ECO:0000313" key="3">
    <source>
        <dbReference type="Proteomes" id="UP000070720"/>
    </source>
</evidence>
<gene>
    <name evidence="1" type="ORF">FGRAMPH1_01T24841</name>
</gene>
<keyword evidence="3" id="KW-1185">Reference proteome</keyword>
<reference evidence="1 3" key="3">
    <citation type="journal article" date="2015" name="BMC Genomics">
        <title>The completed genome sequence of the pathogenic ascomycete fungus Fusarium graminearum.</title>
        <authorList>
            <person name="King R."/>
            <person name="Urban M."/>
            <person name="Hammond-Kosack M.C."/>
            <person name="Hassani-Pak K."/>
            <person name="Hammond-Kosack K.E."/>
        </authorList>
    </citation>
    <scope>NUCLEOTIDE SEQUENCE [LARGE SCALE GENOMIC DNA]</scope>
    <source>
        <strain evidence="3">ATCC MYA-4620 / CBS 123657 / FGSC 9075 / NRRL 31084 / PH-1</strain>
        <strain evidence="1">PH-1</strain>
    </source>
</reference>
<sequence length="86" mass="10157">MAVQVVGRLFFQLVWYQFRYESWPTRNSLELYVPSSVEYGVFNGRIPYCMAECYIVMFGFASRDEYKANAIVEERREPAKPSKPSR</sequence>
<reference evidence="2 3" key="2">
    <citation type="journal article" date="2010" name="Nature">
        <title>Comparative genomics reveals mobile pathogenicity chromosomes in Fusarium.</title>
        <authorList>
            <person name="Ma L.J."/>
            <person name="van der Does H.C."/>
            <person name="Borkovich K.A."/>
            <person name="Coleman J.J."/>
            <person name="Daboussi M.J."/>
            <person name="Di Pietro A."/>
            <person name="Dufresne M."/>
            <person name="Freitag M."/>
            <person name="Grabherr M."/>
            <person name="Henrissat B."/>
            <person name="Houterman P.M."/>
            <person name="Kang S."/>
            <person name="Shim W.B."/>
            <person name="Woloshuk C."/>
            <person name="Xie X."/>
            <person name="Xu J.R."/>
            <person name="Antoniw J."/>
            <person name="Baker S.E."/>
            <person name="Bluhm B.H."/>
            <person name="Breakspear A."/>
            <person name="Brown D.W."/>
            <person name="Butchko R.A."/>
            <person name="Chapman S."/>
            <person name="Coulson R."/>
            <person name="Coutinho P.M."/>
            <person name="Danchin E.G."/>
            <person name="Diener A."/>
            <person name="Gale L.R."/>
            <person name="Gardiner D.M."/>
            <person name="Goff S."/>
            <person name="Hammond-Kosack K.E."/>
            <person name="Hilburn K."/>
            <person name="Hua-Van A."/>
            <person name="Jonkers W."/>
            <person name="Kazan K."/>
            <person name="Kodira C.D."/>
            <person name="Koehrsen M."/>
            <person name="Kumar L."/>
            <person name="Lee Y.H."/>
            <person name="Li L."/>
            <person name="Manners J.M."/>
            <person name="Miranda-Saavedra D."/>
            <person name="Mukherjee M."/>
            <person name="Park G."/>
            <person name="Park J."/>
            <person name="Park S.Y."/>
            <person name="Proctor R.H."/>
            <person name="Regev A."/>
            <person name="Ruiz-Roldan M.C."/>
            <person name="Sain D."/>
            <person name="Sakthikumar S."/>
            <person name="Sykes S."/>
            <person name="Schwartz D.C."/>
            <person name="Turgeon B.G."/>
            <person name="Wapinski I."/>
            <person name="Yoder O."/>
            <person name="Young S."/>
            <person name="Zeng Q."/>
            <person name="Zhou S."/>
            <person name="Galagan J."/>
            <person name="Cuomo C.A."/>
            <person name="Kistler H.C."/>
            <person name="Rep M."/>
        </authorList>
    </citation>
    <scope>GENOME REANNOTATION</scope>
    <source>
        <strain evidence="3">ATCC MYA-4620 / CBS 123657 / FGSC 9075 / NRRL 31084 / PH-1</strain>
        <strain evidence="2">PH-1 / ATCC MYA-4620 / FGSC 9075 / NRRL 31084</strain>
    </source>
</reference>
<dbReference type="AlphaFoldDB" id="A0A098DPT5"/>
<accession>A0A098DPT5</accession>
<reference evidence="2 3" key="1">
    <citation type="journal article" date="2007" name="Science">
        <title>The Fusarium graminearum genome reveals a link between localized polymorphism and pathogen specialization.</title>
        <authorList>
            <person name="Cuomo C.A."/>
            <person name="Gueldener U."/>
            <person name="Xu J.-R."/>
            <person name="Trail F."/>
            <person name="Turgeon B.G."/>
            <person name="Di Pietro A."/>
            <person name="Walton J.D."/>
            <person name="Ma L.-J."/>
            <person name="Baker S.E."/>
            <person name="Rep M."/>
            <person name="Adam G."/>
            <person name="Antoniw J."/>
            <person name="Baldwin T."/>
            <person name="Calvo S.E."/>
            <person name="Chang Y.-L."/>
            <person name="DeCaprio D."/>
            <person name="Gale L.R."/>
            <person name="Gnerre S."/>
            <person name="Goswami R.S."/>
            <person name="Hammond-Kosack K."/>
            <person name="Harris L.J."/>
            <person name="Hilburn K."/>
            <person name="Kennell J.C."/>
            <person name="Kroken S."/>
            <person name="Magnuson J.K."/>
            <person name="Mannhaupt G."/>
            <person name="Mauceli E.W."/>
            <person name="Mewes H.-W."/>
            <person name="Mitterbauer R."/>
            <person name="Muehlbauer G."/>
            <person name="Muensterkoetter M."/>
            <person name="Nelson D."/>
            <person name="O'Donnell K."/>
            <person name="Ouellet T."/>
            <person name="Qi W."/>
            <person name="Quesneville H."/>
            <person name="Roncero M.I.G."/>
            <person name="Seong K.-Y."/>
            <person name="Tetko I.V."/>
            <person name="Urban M."/>
            <person name="Waalwijk C."/>
            <person name="Ward T.J."/>
            <person name="Yao J."/>
            <person name="Birren B.W."/>
            <person name="Kistler H.C."/>
        </authorList>
    </citation>
    <scope>NUCLEOTIDE SEQUENCE [LARGE SCALE GENOMIC DNA]</scope>
    <source>
        <strain evidence="3">ATCC MYA-4620 / CBS 123657 / FGSC 9075 / NRRL 31084 / PH-1</strain>
        <strain evidence="2">PH-1 / ATCC MYA-4620 / FGSC 9075 / NRRL 31084</strain>
    </source>
</reference>
<dbReference type="VEuPathDB" id="FungiDB:FGRAMPH1_01G24841"/>
<reference evidence="2" key="4">
    <citation type="submission" date="2017-01" db="UniProtKB">
        <authorList>
            <consortium name="EnsemblFungi"/>
        </authorList>
    </citation>
    <scope>IDENTIFICATION</scope>
    <source>
        <strain evidence="2">PH-1 / ATCC MYA-4620 / FGSC 9075 / NRRL 31084</strain>
    </source>
</reference>
<proteinExistence type="predicted"/>
<protein>
    <submittedName>
        <fullName evidence="1">Chromosome 4, complete genome</fullName>
    </submittedName>
</protein>
<dbReference type="Proteomes" id="UP000070720">
    <property type="component" value="Chromosome 4"/>
</dbReference>
<dbReference type="EMBL" id="HG970335">
    <property type="protein sequence ID" value="CEF83840.1"/>
    <property type="molecule type" value="Genomic_DNA"/>
</dbReference>